<feature type="transmembrane region" description="Helical" evidence="1">
    <location>
        <begin position="26"/>
        <end position="48"/>
    </location>
</feature>
<keyword evidence="1" id="KW-1133">Transmembrane helix</keyword>
<feature type="transmembrane region" description="Helical" evidence="1">
    <location>
        <begin position="463"/>
        <end position="486"/>
    </location>
</feature>
<dbReference type="EMBL" id="BOPO01000091">
    <property type="protein sequence ID" value="GIL29383.1"/>
    <property type="molecule type" value="Genomic_DNA"/>
</dbReference>
<dbReference type="RefSeq" id="WP_207127067.1">
    <property type="nucleotide sequence ID" value="NZ_BOPO01000091.1"/>
</dbReference>
<feature type="transmembrane region" description="Helical" evidence="1">
    <location>
        <begin position="164"/>
        <end position="187"/>
    </location>
</feature>
<comment type="caution">
    <text evidence="2">The sequence shown here is derived from an EMBL/GenBank/DDBJ whole genome shotgun (WGS) entry which is preliminary data.</text>
</comment>
<keyword evidence="1" id="KW-0812">Transmembrane</keyword>
<name>A0A8J4AE50_9ACTN</name>
<feature type="transmembrane region" description="Helical" evidence="1">
    <location>
        <begin position="131"/>
        <end position="158"/>
    </location>
</feature>
<feature type="transmembrane region" description="Helical" evidence="1">
    <location>
        <begin position="434"/>
        <end position="456"/>
    </location>
</feature>
<dbReference type="Proteomes" id="UP000614996">
    <property type="component" value="Unassembled WGS sequence"/>
</dbReference>
<evidence type="ECO:0000256" key="1">
    <source>
        <dbReference type="SAM" id="Phobius"/>
    </source>
</evidence>
<evidence type="ECO:0000313" key="2">
    <source>
        <dbReference type="EMBL" id="GIL29383.1"/>
    </source>
</evidence>
<evidence type="ECO:0000313" key="3">
    <source>
        <dbReference type="Proteomes" id="UP000614996"/>
    </source>
</evidence>
<sequence length="533" mass="54381">MSARNPRRPGLATMVGIVWRTRRRGILVWVIALAASMIGTAASIAGLYDTPAKIHGYAEAVTAGSALAAINGHVEGIDSLGGVIQDEFGFLASFLLPLLGIALVAGSTRREEETGRLETVLAGRIARHQPVLAALAVATAAILATSVLFAAGLALAGVPVAAAILYSAALGALAFAFAGVAALLAQLVLHGRGVYAGSLIVLAVAYALRGVGDTTAAGWLTWLSPLGWVEKAAPFADRRWWVLLLPVGTGLVAGGAALWRSARRDLGSALLRGGLGPGHATRLRRQPIGFAAWIHAPATLGWLAGGVLLTGMMGALARQLLGALAGNPGLAAAMGMSGARPLHGFVAGTQLYLAVIGTGYLIQAIGTLRAEEAGGRLETRLAGTLSRIRWLAAHAVVVAAGLAVIVVGSSLVLASTTAWSVGDTDEFGAIVRSGLAYLPAELVLGGVALALFGLWPRGVGLGWAAYAVATFIAFLGPGLKLAQWVLDLAPTTHVGNPPLGTAEPGGLAVLSLVAVALLLLGFVAFRRRDVPRT</sequence>
<feature type="transmembrane region" description="Helical" evidence="1">
    <location>
        <begin position="199"/>
        <end position="220"/>
    </location>
</feature>
<feature type="transmembrane region" description="Helical" evidence="1">
    <location>
        <begin position="88"/>
        <end position="106"/>
    </location>
</feature>
<feature type="transmembrane region" description="Helical" evidence="1">
    <location>
        <begin position="292"/>
        <end position="317"/>
    </location>
</feature>
<accession>A0A8J4AE50</accession>
<feature type="transmembrane region" description="Helical" evidence="1">
    <location>
        <begin position="351"/>
        <end position="370"/>
    </location>
</feature>
<feature type="transmembrane region" description="Helical" evidence="1">
    <location>
        <begin position="506"/>
        <end position="525"/>
    </location>
</feature>
<feature type="transmembrane region" description="Helical" evidence="1">
    <location>
        <begin position="240"/>
        <end position="259"/>
    </location>
</feature>
<feature type="transmembrane region" description="Helical" evidence="1">
    <location>
        <begin position="391"/>
        <end position="414"/>
    </location>
</feature>
<dbReference type="AlphaFoldDB" id="A0A8J4AE50"/>
<proteinExistence type="predicted"/>
<keyword evidence="3" id="KW-1185">Reference proteome</keyword>
<gene>
    <name evidence="2" type="ORF">NUM_46370</name>
</gene>
<reference evidence="3" key="1">
    <citation type="journal article" date="2021" name="Int. J. Syst. Evol. Microbiol.">
        <title>Actinocatenispora comari sp. nov., an endophytic actinomycete isolated from aerial parts of Comarum salesowianum.</title>
        <authorList>
            <person name="Oyunbileg N."/>
            <person name="Iizaka Y."/>
            <person name="Hamada M."/>
            <person name="Davaapurev B.O."/>
            <person name="Fukumoto A."/>
            <person name="Tsetseg B."/>
            <person name="Kato F."/>
            <person name="Tamura T."/>
            <person name="Batkhuu J."/>
            <person name="Anzai Y."/>
        </authorList>
    </citation>
    <scope>NUCLEOTIDE SEQUENCE [LARGE SCALE GENOMIC DNA]</scope>
    <source>
        <strain evidence="3">NUM-2625</strain>
    </source>
</reference>
<keyword evidence="1" id="KW-0472">Membrane</keyword>
<organism evidence="2 3">
    <name type="scientific">Actinocatenispora comari</name>
    <dbReference type="NCBI Taxonomy" id="2807577"/>
    <lineage>
        <taxon>Bacteria</taxon>
        <taxon>Bacillati</taxon>
        <taxon>Actinomycetota</taxon>
        <taxon>Actinomycetes</taxon>
        <taxon>Micromonosporales</taxon>
        <taxon>Micromonosporaceae</taxon>
        <taxon>Actinocatenispora</taxon>
    </lineage>
</organism>
<protein>
    <submittedName>
        <fullName evidence="2">Exporter of polyketide antibiotics</fullName>
    </submittedName>
</protein>